<dbReference type="InterPro" id="IPR011047">
    <property type="entry name" value="Quinoprotein_ADH-like_sf"/>
</dbReference>
<dbReference type="Gene3D" id="2.130.10.10">
    <property type="entry name" value="YVTN repeat-like/Quinoprotein amine dehydrogenase"/>
    <property type="match status" value="1"/>
</dbReference>
<dbReference type="Proteomes" id="UP000199045">
    <property type="component" value="Unassembled WGS sequence"/>
</dbReference>
<dbReference type="InterPro" id="IPR015943">
    <property type="entry name" value="WD40/YVTN_repeat-like_dom_sf"/>
</dbReference>
<sequence>MKISFINFRRILSAGVQASLIMMIVLLATSGVVAQYYNDTRTAVILPNKTETQRPVDGAVSTDTKTFCSDDNYFYISSSTAGRKVNHDYSAYLQFSLASIPEGAIIDTVDLLIYLKNVKNTSSVFEQGVNLYELSAARNNQVINIADASSIALSLVAKTDTAQAIHLRPDITNAATWVSERKGNFYCMLAAEEAETYRYYTERSNYMSRQPKLLVSYHMPFSQVRKKSWPQYKYDAQHTAMLGWQSNAIATGFKLNNVFSPVDANYIKSDPLLNDDKLVMAYQASGSTWSRLRTLSQQGNLLAETTTDVIGLVKYGPIADRKSNIYCIGGSTGGTLNVLNPDNLQVMFTKQLENNAQATAPPVIGFDGCIYVSTDKGFYAYTPQPECKLKWSYTLVTNRFGTAALNEAEQIVYVYDGANGKIVALNSADGSLKWDANIGGTFTTDIPVPSVKNDRLCVTNNQRKGNRFYIMNANNGRIIDSVTTGIDNIISQPVIGTDKVFIINNGRLEAYALSDGTKQSTAAITGLNPASALVMDANDNVYVLNTEAGKQSLTMVAPGATTFPAIPISDASGYLTGNRLIIAPNGSLFTGNDNHLYSILPTGFNVKNDITIPFDNASDFKSEYLYRSEGMIRVSGKTLMTNQNVVIHAGKGIGFQPGFRVQAEATLSCRSGF</sequence>
<name>A0A1G7NMN5_CHIFI</name>
<dbReference type="AlphaFoldDB" id="A0A1G7NMN5"/>
<protein>
    <submittedName>
        <fullName evidence="2">Outer membrane protein assembly factor BamB, contains PQQ-like beta-propeller repeat</fullName>
    </submittedName>
</protein>
<organism evidence="2 3">
    <name type="scientific">Chitinophaga filiformis</name>
    <name type="common">Myxococcus filiformis</name>
    <name type="synonym">Flexibacter filiformis</name>
    <dbReference type="NCBI Taxonomy" id="104663"/>
    <lineage>
        <taxon>Bacteria</taxon>
        <taxon>Pseudomonadati</taxon>
        <taxon>Bacteroidota</taxon>
        <taxon>Chitinophagia</taxon>
        <taxon>Chitinophagales</taxon>
        <taxon>Chitinophagaceae</taxon>
        <taxon>Chitinophaga</taxon>
    </lineage>
</organism>
<dbReference type="PANTHER" id="PTHR34512">
    <property type="entry name" value="CELL SURFACE PROTEIN"/>
    <property type="match status" value="1"/>
</dbReference>
<evidence type="ECO:0000313" key="2">
    <source>
        <dbReference type="EMBL" id="SDF75242.1"/>
    </source>
</evidence>
<dbReference type="Pfam" id="PF13360">
    <property type="entry name" value="PQQ_2"/>
    <property type="match status" value="1"/>
</dbReference>
<proteinExistence type="predicted"/>
<dbReference type="InterPro" id="IPR002372">
    <property type="entry name" value="PQQ_rpt_dom"/>
</dbReference>
<evidence type="ECO:0000259" key="1">
    <source>
        <dbReference type="Pfam" id="PF13360"/>
    </source>
</evidence>
<dbReference type="RefSeq" id="WP_089831561.1">
    <property type="nucleotide sequence ID" value="NZ_FNBN01000002.1"/>
</dbReference>
<evidence type="ECO:0000313" key="3">
    <source>
        <dbReference type="Proteomes" id="UP000199045"/>
    </source>
</evidence>
<reference evidence="2 3" key="1">
    <citation type="submission" date="2016-10" db="EMBL/GenBank/DDBJ databases">
        <authorList>
            <person name="de Groot N.N."/>
        </authorList>
    </citation>
    <scope>NUCLEOTIDE SEQUENCE [LARGE SCALE GENOMIC DNA]</scope>
    <source>
        <strain evidence="2 3">DSM 527</strain>
    </source>
</reference>
<accession>A0A1G7NMN5</accession>
<dbReference type="OrthoDB" id="7443339at2"/>
<feature type="domain" description="Pyrrolo-quinoline quinone repeat" evidence="1">
    <location>
        <begin position="328"/>
        <end position="518"/>
    </location>
</feature>
<dbReference type="PANTHER" id="PTHR34512:SF30">
    <property type="entry name" value="OUTER MEMBRANE PROTEIN ASSEMBLY FACTOR BAMB"/>
    <property type="match status" value="1"/>
</dbReference>
<dbReference type="STRING" id="104663.SAMN04488121_102862"/>
<dbReference type="EMBL" id="FNBN01000002">
    <property type="protein sequence ID" value="SDF75242.1"/>
    <property type="molecule type" value="Genomic_DNA"/>
</dbReference>
<gene>
    <name evidence="2" type="ORF">SAMN04488121_102862</name>
</gene>
<dbReference type="SUPFAM" id="SSF50998">
    <property type="entry name" value="Quinoprotein alcohol dehydrogenase-like"/>
    <property type="match status" value="1"/>
</dbReference>